<feature type="transmembrane region" description="Helical" evidence="1">
    <location>
        <begin position="20"/>
        <end position="45"/>
    </location>
</feature>
<evidence type="ECO:0000256" key="1">
    <source>
        <dbReference type="SAM" id="Phobius"/>
    </source>
</evidence>
<evidence type="ECO:0000313" key="4">
    <source>
        <dbReference type="Proteomes" id="UP000824120"/>
    </source>
</evidence>
<dbReference type="AlphaFoldDB" id="A0A9J6B605"/>
<dbReference type="Pfam" id="PF08268">
    <property type="entry name" value="FBA_3"/>
    <property type="match status" value="1"/>
</dbReference>
<evidence type="ECO:0000313" key="3">
    <source>
        <dbReference type="EMBL" id="KAG5632213.1"/>
    </source>
</evidence>
<feature type="domain" description="F-box associated beta-propeller type 3" evidence="2">
    <location>
        <begin position="40"/>
        <end position="166"/>
    </location>
</feature>
<protein>
    <recommendedName>
        <fullName evidence="2">F-box associated beta-propeller type 3 domain-containing protein</fullName>
    </recommendedName>
</protein>
<dbReference type="Proteomes" id="UP000824120">
    <property type="component" value="Chromosome 1"/>
</dbReference>
<dbReference type="EMBL" id="JACXVP010000001">
    <property type="protein sequence ID" value="KAG5632213.1"/>
    <property type="molecule type" value="Genomic_DNA"/>
</dbReference>
<name>A0A9J6B605_SOLCO</name>
<keyword evidence="1" id="KW-0472">Membrane</keyword>
<dbReference type="InterPro" id="IPR013187">
    <property type="entry name" value="F-box-assoc_dom_typ3"/>
</dbReference>
<proteinExistence type="predicted"/>
<sequence length="256" mass="28904">MQNFLLTNHGERLKAFPLLFHILSPLSALISGVIYEFISGAIVAIDVKSEKPETIALWNAPHESVYHYELTEVKGKLEVIDYRKWVSGYLDLWILEQTPQRKGERHIIGIPSIWNVIKPIFVSTFMACDGEVVFVVVLKSHACLCCDFTRKSWRELQIMGLPKENYIKGIYSYVESLVPLGFCNSMVSESTFLDIHKCHSGGTKFLLHGEGVYYSAKEKKDGKASASVLQVDRFNNPYNGNPAYSRLNCVNGLFCG</sequence>
<comment type="caution">
    <text evidence="3">The sequence shown here is derived from an EMBL/GenBank/DDBJ whole genome shotgun (WGS) entry which is preliminary data.</text>
</comment>
<organism evidence="3 4">
    <name type="scientific">Solanum commersonii</name>
    <name type="common">Commerson's wild potato</name>
    <name type="synonym">Commerson's nightshade</name>
    <dbReference type="NCBI Taxonomy" id="4109"/>
    <lineage>
        <taxon>Eukaryota</taxon>
        <taxon>Viridiplantae</taxon>
        <taxon>Streptophyta</taxon>
        <taxon>Embryophyta</taxon>
        <taxon>Tracheophyta</taxon>
        <taxon>Spermatophyta</taxon>
        <taxon>Magnoliopsida</taxon>
        <taxon>eudicotyledons</taxon>
        <taxon>Gunneridae</taxon>
        <taxon>Pentapetalae</taxon>
        <taxon>asterids</taxon>
        <taxon>lamiids</taxon>
        <taxon>Solanales</taxon>
        <taxon>Solanaceae</taxon>
        <taxon>Solanoideae</taxon>
        <taxon>Solaneae</taxon>
        <taxon>Solanum</taxon>
    </lineage>
</organism>
<accession>A0A9J6B605</accession>
<keyword evidence="1" id="KW-1133">Transmembrane helix</keyword>
<gene>
    <name evidence="3" type="ORF">H5410_003930</name>
</gene>
<evidence type="ECO:0000259" key="2">
    <source>
        <dbReference type="Pfam" id="PF08268"/>
    </source>
</evidence>
<keyword evidence="4" id="KW-1185">Reference proteome</keyword>
<reference evidence="3 4" key="1">
    <citation type="submission" date="2020-09" db="EMBL/GenBank/DDBJ databases">
        <title>De no assembly of potato wild relative species, Solanum commersonii.</title>
        <authorList>
            <person name="Cho K."/>
        </authorList>
    </citation>
    <scope>NUCLEOTIDE SEQUENCE [LARGE SCALE GENOMIC DNA]</scope>
    <source>
        <strain evidence="3">LZ3.2</strain>
        <tissue evidence="3">Leaf</tissue>
    </source>
</reference>
<keyword evidence="1" id="KW-0812">Transmembrane</keyword>